<protein>
    <recommendedName>
        <fullName evidence="8 9">Phosphoglucosamine mutase</fullName>
        <ecNumber evidence="7 9">5.4.2.10</ecNumber>
    </recommendedName>
</protein>
<dbReference type="InterPro" id="IPR016066">
    <property type="entry name" value="A-D-PHexomutase_CS"/>
</dbReference>
<gene>
    <name evidence="9" type="primary">glmM</name>
    <name evidence="16" type="ORF">IV74_GL000103</name>
</gene>
<dbReference type="GO" id="GO:0006048">
    <property type="term" value="P:UDP-N-acetylglucosamine biosynthetic process"/>
    <property type="evidence" value="ECO:0007669"/>
    <property type="project" value="TreeGrafter"/>
</dbReference>
<evidence type="ECO:0000259" key="13">
    <source>
        <dbReference type="Pfam" id="PF02878"/>
    </source>
</evidence>
<feature type="domain" description="Alpha-D-phosphohexomutase alpha/beta/alpha" evidence="13">
    <location>
        <begin position="3"/>
        <end position="135"/>
    </location>
</feature>
<dbReference type="NCBIfam" id="TIGR01455">
    <property type="entry name" value="glmM"/>
    <property type="match status" value="1"/>
</dbReference>
<comment type="PTM">
    <text evidence="9">Activated by phosphorylation.</text>
</comment>
<evidence type="ECO:0000256" key="4">
    <source>
        <dbReference type="ARBA" id="ARBA00022842"/>
    </source>
</evidence>
<dbReference type="GO" id="GO:0000287">
    <property type="term" value="F:magnesium ion binding"/>
    <property type="evidence" value="ECO:0007669"/>
    <property type="project" value="UniProtKB-UniRule"/>
</dbReference>
<evidence type="ECO:0000256" key="9">
    <source>
        <dbReference type="HAMAP-Rule" id="MF_01554"/>
    </source>
</evidence>
<dbReference type="GO" id="GO:0005975">
    <property type="term" value="P:carbohydrate metabolic process"/>
    <property type="evidence" value="ECO:0007669"/>
    <property type="project" value="InterPro"/>
</dbReference>
<dbReference type="CDD" id="cd05802">
    <property type="entry name" value="GlmM"/>
    <property type="match status" value="1"/>
</dbReference>
<sequence length="452" mass="48563">MGKYFGTDGVRGVANSELTPELAFKLGRFGGHVLNQHAEGIEHPRVLVGRDTRISGQLLETALISGLLSVGIEVMQLGVISTPGVSYLTRVQGAVAGVMISASHNPAQDNGIKFFGADGFKLSDDQELEIEALLDLEEDTLPRPSAAGLGTVDEYLEGSLKYTQFLQQTIPSDLSGLHVCLDGANGATAPLLNRLFADLETDFDVMGNTPNGININDGVGSTHPEKLAEFVLEKEADVGLAFDGDGDRIIAVDELGQIVDGDKIMYICGKYLMEKGRLKKDTIVATVMSNLGFHKAVEAAGMTALQTQVGDRYVVEEMRKNGYNFGGEQSGHMVFLDFNTTGDGMLSGIQLLNVMKQTGKKLSELAAEVSTYPQKLVNIRVADKNGAMEVPAIKAVIEEVETEMNGDGRILVRASGTEALLRVMGEAPTEEKVNQYVDRIADVVRQEIGLAE</sequence>
<feature type="active site" description="Phosphoserine intermediate" evidence="9">
    <location>
        <position position="103"/>
    </location>
</feature>
<accession>A0A0R2I421</accession>
<dbReference type="HAMAP" id="MF_01554_B">
    <property type="entry name" value="GlmM_B"/>
    <property type="match status" value="1"/>
</dbReference>
<dbReference type="EC" id="5.4.2.10" evidence="7 9"/>
<dbReference type="Pfam" id="PF02878">
    <property type="entry name" value="PGM_PMM_I"/>
    <property type="match status" value="1"/>
</dbReference>
<dbReference type="EMBL" id="JQBS01000007">
    <property type="protein sequence ID" value="KRN57125.1"/>
    <property type="molecule type" value="Genomic_DNA"/>
</dbReference>
<dbReference type="Pfam" id="PF02880">
    <property type="entry name" value="PGM_PMM_III"/>
    <property type="match status" value="1"/>
</dbReference>
<evidence type="ECO:0000256" key="10">
    <source>
        <dbReference type="RuleBase" id="RU004326"/>
    </source>
</evidence>
<dbReference type="InterPro" id="IPR005844">
    <property type="entry name" value="A-D-PHexomutase_a/b/a-I"/>
</dbReference>
<dbReference type="Pfam" id="PF00408">
    <property type="entry name" value="PGM_PMM_IV"/>
    <property type="match status" value="1"/>
</dbReference>
<evidence type="ECO:0000256" key="11">
    <source>
        <dbReference type="RuleBase" id="RU004327"/>
    </source>
</evidence>
<feature type="binding site" evidence="9">
    <location>
        <position position="245"/>
    </location>
    <ligand>
        <name>Mg(2+)</name>
        <dbReference type="ChEBI" id="CHEBI:18420"/>
    </ligand>
</feature>
<evidence type="ECO:0000259" key="12">
    <source>
        <dbReference type="Pfam" id="PF00408"/>
    </source>
</evidence>
<evidence type="ECO:0000313" key="16">
    <source>
        <dbReference type="EMBL" id="KRN57125.1"/>
    </source>
</evidence>
<feature type="modified residue" description="Phosphoserine" evidence="9">
    <location>
        <position position="103"/>
    </location>
</feature>
<dbReference type="InterPro" id="IPR018247">
    <property type="entry name" value="EF_Hand_1_Ca_BS"/>
</dbReference>
<dbReference type="InterPro" id="IPR016055">
    <property type="entry name" value="A-D-PHexomutase_a/b/a-I/II/III"/>
</dbReference>
<dbReference type="InterPro" id="IPR005843">
    <property type="entry name" value="A-D-PHexomutase_C"/>
</dbReference>
<dbReference type="InterPro" id="IPR050060">
    <property type="entry name" value="Phosphoglucosamine_mutase"/>
</dbReference>
<dbReference type="PANTHER" id="PTHR42946:SF1">
    <property type="entry name" value="PHOSPHOGLUCOMUTASE (ALPHA-D-GLUCOSE-1,6-BISPHOSPHATE-DEPENDENT)"/>
    <property type="match status" value="1"/>
</dbReference>
<dbReference type="FunFam" id="3.40.120.10:FF:000001">
    <property type="entry name" value="Phosphoglucosamine mutase"/>
    <property type="match status" value="1"/>
</dbReference>
<comment type="function">
    <text evidence="9 11">Catalyzes the conversion of glucosamine-6-phosphate to glucosamine-1-phosphate.</text>
</comment>
<comment type="catalytic activity">
    <reaction evidence="6 9 11">
        <text>alpha-D-glucosamine 1-phosphate = D-glucosamine 6-phosphate</text>
        <dbReference type="Rhea" id="RHEA:23424"/>
        <dbReference type="ChEBI" id="CHEBI:58516"/>
        <dbReference type="ChEBI" id="CHEBI:58725"/>
        <dbReference type="EC" id="5.4.2.10"/>
    </reaction>
</comment>
<dbReference type="InterPro" id="IPR006352">
    <property type="entry name" value="GlmM_bact"/>
</dbReference>
<keyword evidence="4 9" id="KW-0460">Magnesium</keyword>
<feature type="binding site" evidence="9">
    <location>
        <position position="247"/>
    </location>
    <ligand>
        <name>Mg(2+)</name>
        <dbReference type="ChEBI" id="CHEBI:18420"/>
    </ligand>
</feature>
<evidence type="ECO:0000313" key="17">
    <source>
        <dbReference type="Proteomes" id="UP000051658"/>
    </source>
</evidence>
<dbReference type="PRINTS" id="PR00509">
    <property type="entry name" value="PGMPMM"/>
</dbReference>
<dbReference type="Pfam" id="PF02879">
    <property type="entry name" value="PGM_PMM_II"/>
    <property type="match status" value="1"/>
</dbReference>
<evidence type="ECO:0000256" key="5">
    <source>
        <dbReference type="ARBA" id="ARBA00023235"/>
    </source>
</evidence>
<comment type="caution">
    <text evidence="16">The sequence shown here is derived from an EMBL/GenBank/DDBJ whole genome shotgun (WGS) entry which is preliminary data.</text>
</comment>
<name>A0A0R2I421_CARDV</name>
<feature type="binding site" description="via phosphate group" evidence="9">
    <location>
        <position position="103"/>
    </location>
    <ligand>
        <name>Mg(2+)</name>
        <dbReference type="ChEBI" id="CHEBI:18420"/>
    </ligand>
</feature>
<evidence type="ECO:0000256" key="2">
    <source>
        <dbReference type="ARBA" id="ARBA00022553"/>
    </source>
</evidence>
<evidence type="ECO:0000256" key="3">
    <source>
        <dbReference type="ARBA" id="ARBA00022723"/>
    </source>
</evidence>
<feature type="domain" description="Alpha-D-phosphohexomutase alpha/beta/alpha" evidence="14">
    <location>
        <begin position="162"/>
        <end position="256"/>
    </location>
</feature>
<dbReference type="GO" id="GO:0004615">
    <property type="term" value="F:phosphomannomutase activity"/>
    <property type="evidence" value="ECO:0007669"/>
    <property type="project" value="TreeGrafter"/>
</dbReference>
<dbReference type="GO" id="GO:0009252">
    <property type="term" value="P:peptidoglycan biosynthetic process"/>
    <property type="evidence" value="ECO:0007669"/>
    <property type="project" value="TreeGrafter"/>
</dbReference>
<dbReference type="Gene3D" id="3.40.120.10">
    <property type="entry name" value="Alpha-D-Glucose-1,6-Bisphosphate, subunit A, domain 3"/>
    <property type="match status" value="3"/>
</dbReference>
<dbReference type="PROSITE" id="PS00018">
    <property type="entry name" value="EF_HAND_1"/>
    <property type="match status" value="1"/>
</dbReference>
<dbReference type="RefSeq" id="WP_034571553.1">
    <property type="nucleotide sequence ID" value="NZ_JQBS01000007.1"/>
</dbReference>
<dbReference type="InterPro" id="IPR036900">
    <property type="entry name" value="A-D-PHexomutase_C_sf"/>
</dbReference>
<keyword evidence="5 9" id="KW-0413">Isomerase</keyword>
<dbReference type="InterPro" id="IPR005841">
    <property type="entry name" value="Alpha-D-phosphohexomutase_SF"/>
</dbReference>
<dbReference type="NCBIfam" id="NF008139">
    <property type="entry name" value="PRK10887.1"/>
    <property type="match status" value="1"/>
</dbReference>
<comment type="similarity">
    <text evidence="1 9 10">Belongs to the phosphohexose mutase family.</text>
</comment>
<dbReference type="GO" id="GO:0008966">
    <property type="term" value="F:phosphoglucosamine mutase activity"/>
    <property type="evidence" value="ECO:0007669"/>
    <property type="project" value="UniProtKB-UniRule"/>
</dbReference>
<dbReference type="GeneID" id="89588100"/>
<dbReference type="InterPro" id="IPR005846">
    <property type="entry name" value="A-D-PHexomutase_a/b/a-III"/>
</dbReference>
<comment type="cofactor">
    <cofactor evidence="9">
        <name>Mg(2+)</name>
        <dbReference type="ChEBI" id="CHEBI:18420"/>
    </cofactor>
    <text evidence="9">Binds 1 Mg(2+) ion per subunit.</text>
</comment>
<evidence type="ECO:0000256" key="7">
    <source>
        <dbReference type="ARBA" id="ARBA00066330"/>
    </source>
</evidence>
<feature type="domain" description="Alpha-D-phosphohexomutase alpha/beta/alpha" evidence="15">
    <location>
        <begin position="260"/>
        <end position="370"/>
    </location>
</feature>
<feature type="domain" description="Alpha-D-phosphohexomutase C-terminal" evidence="12">
    <location>
        <begin position="376"/>
        <end position="442"/>
    </location>
</feature>
<organism evidence="16 17">
    <name type="scientific">Carnobacterium divergens DSM 20623</name>
    <dbReference type="NCBI Taxonomy" id="1449336"/>
    <lineage>
        <taxon>Bacteria</taxon>
        <taxon>Bacillati</taxon>
        <taxon>Bacillota</taxon>
        <taxon>Bacilli</taxon>
        <taxon>Lactobacillales</taxon>
        <taxon>Carnobacteriaceae</taxon>
        <taxon>Carnobacterium</taxon>
    </lineage>
</organism>
<dbReference type="SUPFAM" id="SSF55957">
    <property type="entry name" value="Phosphoglucomutase, C-terminal domain"/>
    <property type="match status" value="1"/>
</dbReference>
<dbReference type="FunFam" id="3.30.310.50:FF:000001">
    <property type="entry name" value="Phosphoglucosamine mutase"/>
    <property type="match status" value="1"/>
</dbReference>
<dbReference type="Proteomes" id="UP000051658">
    <property type="component" value="Unassembled WGS sequence"/>
</dbReference>
<dbReference type="AlphaFoldDB" id="A0A0R2I421"/>
<keyword evidence="3 9" id="KW-0479">Metal-binding</keyword>
<reference evidence="16 17" key="1">
    <citation type="journal article" date="2015" name="Genome Announc.">
        <title>Expanding the biotechnology potential of lactobacilli through comparative genomics of 213 strains and associated genera.</title>
        <authorList>
            <person name="Sun Z."/>
            <person name="Harris H.M."/>
            <person name="McCann A."/>
            <person name="Guo C."/>
            <person name="Argimon S."/>
            <person name="Zhang W."/>
            <person name="Yang X."/>
            <person name="Jeffery I.B."/>
            <person name="Cooney J.C."/>
            <person name="Kagawa T.F."/>
            <person name="Liu W."/>
            <person name="Song Y."/>
            <person name="Salvetti E."/>
            <person name="Wrobel A."/>
            <person name="Rasinkangas P."/>
            <person name="Parkhill J."/>
            <person name="Rea M.C."/>
            <person name="O'Sullivan O."/>
            <person name="Ritari J."/>
            <person name="Douillard F.P."/>
            <person name="Paul Ross R."/>
            <person name="Yang R."/>
            <person name="Briner A.E."/>
            <person name="Felis G.E."/>
            <person name="de Vos W.M."/>
            <person name="Barrangou R."/>
            <person name="Klaenhammer T.R."/>
            <person name="Caufield P.W."/>
            <person name="Cui Y."/>
            <person name="Zhang H."/>
            <person name="O'Toole P.W."/>
        </authorList>
    </citation>
    <scope>NUCLEOTIDE SEQUENCE [LARGE SCALE GENOMIC DNA]</scope>
    <source>
        <strain evidence="16 17">DSM 20623</strain>
    </source>
</reference>
<dbReference type="Gene3D" id="3.30.310.50">
    <property type="entry name" value="Alpha-D-phosphohexomutase, C-terminal domain"/>
    <property type="match status" value="1"/>
</dbReference>
<feature type="binding site" evidence="9">
    <location>
        <position position="243"/>
    </location>
    <ligand>
        <name>Mg(2+)</name>
        <dbReference type="ChEBI" id="CHEBI:18420"/>
    </ligand>
</feature>
<dbReference type="SUPFAM" id="SSF53738">
    <property type="entry name" value="Phosphoglucomutase, first 3 domains"/>
    <property type="match status" value="3"/>
</dbReference>
<evidence type="ECO:0000256" key="1">
    <source>
        <dbReference type="ARBA" id="ARBA00010231"/>
    </source>
</evidence>
<dbReference type="InterPro" id="IPR005845">
    <property type="entry name" value="A-D-PHexomutase_a/b/a-II"/>
</dbReference>
<keyword evidence="17" id="KW-1185">Reference proteome</keyword>
<evidence type="ECO:0000256" key="8">
    <source>
        <dbReference type="ARBA" id="ARBA00068193"/>
    </source>
</evidence>
<proteinExistence type="inferred from homology"/>
<evidence type="ECO:0000256" key="6">
    <source>
        <dbReference type="ARBA" id="ARBA00050364"/>
    </source>
</evidence>
<dbReference type="eggNOG" id="COG1109">
    <property type="taxonomic scope" value="Bacteria"/>
</dbReference>
<dbReference type="GO" id="GO:0005829">
    <property type="term" value="C:cytosol"/>
    <property type="evidence" value="ECO:0007669"/>
    <property type="project" value="TreeGrafter"/>
</dbReference>
<dbReference type="FunFam" id="3.40.120.10:FF:000002">
    <property type="entry name" value="Phosphoglucosamine mutase"/>
    <property type="match status" value="1"/>
</dbReference>
<evidence type="ECO:0000259" key="14">
    <source>
        <dbReference type="Pfam" id="PF02879"/>
    </source>
</evidence>
<dbReference type="PANTHER" id="PTHR42946">
    <property type="entry name" value="PHOSPHOHEXOSE MUTASE"/>
    <property type="match status" value="1"/>
</dbReference>
<dbReference type="PATRIC" id="fig|1449336.4.peg.104"/>
<dbReference type="PROSITE" id="PS00710">
    <property type="entry name" value="PGM_PMM"/>
    <property type="match status" value="1"/>
</dbReference>
<evidence type="ECO:0000259" key="15">
    <source>
        <dbReference type="Pfam" id="PF02880"/>
    </source>
</evidence>
<keyword evidence="2 9" id="KW-0597">Phosphoprotein</keyword>